<evidence type="ECO:0000256" key="2">
    <source>
        <dbReference type="ARBA" id="ARBA00022737"/>
    </source>
</evidence>
<accession>A0A3N6PM28</accession>
<dbReference type="GO" id="GO:0003677">
    <property type="term" value="F:DNA binding"/>
    <property type="evidence" value="ECO:0007669"/>
    <property type="project" value="UniProtKB-KW"/>
</dbReference>
<gene>
    <name evidence="5" type="ORF">EA472_12935</name>
</gene>
<dbReference type="AlphaFoldDB" id="A0A3N6PM28"/>
<name>A0A3N6PM28_NATCH</name>
<sequence>MEIVNIVATGVLNYDELDITELYDDLDDEISRLKPGRLDIQYGDETPLIMIYPAGTYTIPGATSREELQQVREKFINHLVEVTKGELSESSFSIKYMVFMHDLGEEIDLEALAIQLGFENVEYEPEQFAGLIYRTDNPSGVVLIFSSGKILFTGFEGKEEAETVKDQLMDQLL</sequence>
<dbReference type="InterPro" id="IPR012295">
    <property type="entry name" value="TBP_dom_sf"/>
</dbReference>
<evidence type="ECO:0000313" key="6">
    <source>
        <dbReference type="Proteomes" id="UP000281431"/>
    </source>
</evidence>
<keyword evidence="6" id="KW-1185">Reference proteome</keyword>
<dbReference type="PANTHER" id="PTHR10126">
    <property type="entry name" value="TATA-BOX BINDING PROTEIN"/>
    <property type="match status" value="1"/>
</dbReference>
<keyword evidence="2" id="KW-0677">Repeat</keyword>
<dbReference type="Gene3D" id="3.30.310.10">
    <property type="entry name" value="TATA-Binding Protein"/>
    <property type="match status" value="2"/>
</dbReference>
<dbReference type="Proteomes" id="UP000281431">
    <property type="component" value="Unassembled WGS sequence"/>
</dbReference>
<dbReference type="Pfam" id="PF00352">
    <property type="entry name" value="TBP"/>
    <property type="match status" value="2"/>
</dbReference>
<keyword evidence="4" id="KW-0804">Transcription</keyword>
<organism evidence="5 6">
    <name type="scientific">Natrarchaeobius chitinivorans</name>
    <dbReference type="NCBI Taxonomy" id="1679083"/>
    <lineage>
        <taxon>Archaea</taxon>
        <taxon>Methanobacteriati</taxon>
        <taxon>Methanobacteriota</taxon>
        <taxon>Stenosarchaea group</taxon>
        <taxon>Halobacteria</taxon>
        <taxon>Halobacteriales</taxon>
        <taxon>Natrialbaceae</taxon>
        <taxon>Natrarchaeobius</taxon>
    </lineage>
</organism>
<reference evidence="5 6" key="1">
    <citation type="submission" date="2018-10" db="EMBL/GenBank/DDBJ databases">
        <title>Natrarchaeobius chitinivorans gen. nov., sp. nov., and Natrarchaeobius haloalkaliphilus sp. nov., alkaliphilic, chitin-utilizing haloarchaea from hypersaline alkaline lakes.</title>
        <authorList>
            <person name="Sorokin D.Y."/>
            <person name="Elcheninov A.G."/>
            <person name="Kostrikina N.A."/>
            <person name="Bale N.J."/>
            <person name="Sinninghe Damste J.S."/>
            <person name="Khijniak T.V."/>
            <person name="Kublanov I.V."/>
            <person name="Toshchakov S.V."/>
        </authorList>
    </citation>
    <scope>NUCLEOTIDE SEQUENCE [LARGE SCALE GENOMIC DNA]</scope>
    <source>
        <strain evidence="5 6">AArcht7</strain>
    </source>
</reference>
<evidence type="ECO:0000256" key="4">
    <source>
        <dbReference type="ARBA" id="ARBA00023163"/>
    </source>
</evidence>
<protein>
    <submittedName>
        <fullName evidence="5">TATA-box-binding protein C</fullName>
    </submittedName>
</protein>
<dbReference type="InterPro" id="IPR000814">
    <property type="entry name" value="TBP"/>
</dbReference>
<comment type="caution">
    <text evidence="5">The sequence shown here is derived from an EMBL/GenBank/DDBJ whole genome shotgun (WGS) entry which is preliminary data.</text>
</comment>
<evidence type="ECO:0000313" key="5">
    <source>
        <dbReference type="EMBL" id="RQH00106.1"/>
    </source>
</evidence>
<evidence type="ECO:0000256" key="3">
    <source>
        <dbReference type="ARBA" id="ARBA00023125"/>
    </source>
</evidence>
<evidence type="ECO:0000256" key="1">
    <source>
        <dbReference type="ARBA" id="ARBA00005560"/>
    </source>
</evidence>
<dbReference type="SUPFAM" id="SSF55945">
    <property type="entry name" value="TATA-box binding protein-like"/>
    <property type="match status" value="2"/>
</dbReference>
<dbReference type="OrthoDB" id="350539at2157"/>
<keyword evidence="3" id="KW-0238">DNA-binding</keyword>
<dbReference type="PRINTS" id="PR00686">
    <property type="entry name" value="TIFACTORIID"/>
</dbReference>
<proteinExistence type="inferred from homology"/>
<dbReference type="GO" id="GO:0006352">
    <property type="term" value="P:DNA-templated transcription initiation"/>
    <property type="evidence" value="ECO:0007669"/>
    <property type="project" value="InterPro"/>
</dbReference>
<comment type="similarity">
    <text evidence="1">Belongs to the TBP family.</text>
</comment>
<dbReference type="EMBL" id="REFZ01000007">
    <property type="protein sequence ID" value="RQH00106.1"/>
    <property type="molecule type" value="Genomic_DNA"/>
</dbReference>